<dbReference type="Proteomes" id="UP001164544">
    <property type="component" value="Chromosome"/>
</dbReference>
<protein>
    <submittedName>
        <fullName evidence="1">Uncharacterized protein</fullName>
    </submittedName>
</protein>
<dbReference type="KEGG" id="bmiy:RJ61_02655"/>
<sequence>MKKSLISMMLFLVLNVSYSKVFYFSAGFNTQVSLESFFLFNKKTGTVLDKFMSAEFLSILDLYKNRFFNITRSFVHNSFDFNVAGQTSLASLVKLHLEDPQYFSSILSGINPSEVTNSLQSIQKLLNSNSHNDIIGVKKERLSKLFKEIKSFSLFQILDAGGLGLSKALTPLEKAMINFVEMEEWLFDGLKEFGINDKKDFLKFQSEILTPGTVLNDAFRKKLSPLFSTGFQGYFQVGLPIASSDFYYGFELGFGINLGRSILKDLGALKDLSSPVSFGVGMIPRFFVKYDIYYLAATLFTGFGDKSLVADPVYVGNLAGNIKITNPFNVIETGLRLRLAFLNLESSVLFSVSDFKYRDLRVGLGFEVPIIL</sequence>
<evidence type="ECO:0000313" key="1">
    <source>
        <dbReference type="EMBL" id="WAZ90836.1"/>
    </source>
</evidence>
<dbReference type="RefSeq" id="WP_020954911.1">
    <property type="nucleotide sequence ID" value="NZ_CP010308.1"/>
</dbReference>
<reference evidence="1" key="1">
    <citation type="submission" date="2022-12" db="EMBL/GenBank/DDBJ databases">
        <title>B. miyamotoi WGS.</title>
        <authorList>
            <person name="Kuleshov K.V."/>
            <person name="Hoornstra D."/>
            <person name="Hovius J.W."/>
            <person name="Platonov A.E."/>
            <person name="Telford S.R. III."/>
        </authorList>
    </citation>
    <scope>NUCLEOTIDE SEQUENCE</scope>
    <source>
        <strain evidence="1">410</strain>
    </source>
</reference>
<name>A0AAQ2WWD7_9SPIR</name>
<organism evidence="1 2">
    <name type="scientific">Borrelia miyamotoi</name>
    <dbReference type="NCBI Taxonomy" id="47466"/>
    <lineage>
        <taxon>Bacteria</taxon>
        <taxon>Pseudomonadati</taxon>
        <taxon>Spirochaetota</taxon>
        <taxon>Spirochaetia</taxon>
        <taxon>Spirochaetales</taxon>
        <taxon>Borreliaceae</taxon>
        <taxon>Borrelia</taxon>
    </lineage>
</organism>
<dbReference type="EMBL" id="CP114637">
    <property type="protein sequence ID" value="WAZ90836.1"/>
    <property type="molecule type" value="Genomic_DNA"/>
</dbReference>
<evidence type="ECO:0000313" key="2">
    <source>
        <dbReference type="Proteomes" id="UP001164544"/>
    </source>
</evidence>
<dbReference type="AlphaFoldDB" id="A0AAQ2WWD7"/>
<proteinExistence type="predicted"/>
<gene>
    <name evidence="1" type="ORF">O5398_01570</name>
</gene>
<accession>A0AAQ2WWD7</accession>